<dbReference type="WBParaSite" id="MCOS_0000798801-mRNA-1">
    <property type="protein sequence ID" value="MCOS_0000798801-mRNA-1"/>
    <property type="gene ID" value="MCOS_0000798801"/>
</dbReference>
<evidence type="ECO:0000313" key="2">
    <source>
        <dbReference type="WBParaSite" id="MCOS_0000798801-mRNA-1"/>
    </source>
</evidence>
<name>A0A0R3UK95_MESCO</name>
<proteinExistence type="predicted"/>
<protein>
    <submittedName>
        <fullName evidence="2">PLAC8 family protein</fullName>
    </submittedName>
</protein>
<accession>A0A0R3UK95</accession>
<keyword evidence="1" id="KW-0812">Transmembrane</keyword>
<reference evidence="2" key="1">
    <citation type="submission" date="2017-02" db="UniProtKB">
        <authorList>
            <consortium name="WormBaseParasite"/>
        </authorList>
    </citation>
    <scope>IDENTIFICATION</scope>
</reference>
<keyword evidence="1" id="KW-0472">Membrane</keyword>
<organism evidence="2">
    <name type="scientific">Mesocestoides corti</name>
    <name type="common">Flatworm</name>
    <dbReference type="NCBI Taxonomy" id="53468"/>
    <lineage>
        <taxon>Eukaryota</taxon>
        <taxon>Metazoa</taxon>
        <taxon>Spiralia</taxon>
        <taxon>Lophotrochozoa</taxon>
        <taxon>Platyhelminthes</taxon>
        <taxon>Cestoda</taxon>
        <taxon>Eucestoda</taxon>
        <taxon>Cyclophyllidea</taxon>
        <taxon>Mesocestoididae</taxon>
        <taxon>Mesocestoides</taxon>
    </lineage>
</organism>
<feature type="transmembrane region" description="Helical" evidence="1">
    <location>
        <begin position="27"/>
        <end position="46"/>
    </location>
</feature>
<evidence type="ECO:0000256" key="1">
    <source>
        <dbReference type="SAM" id="Phobius"/>
    </source>
</evidence>
<sequence>LLCHFQCPSALITAAVVSQFDIQGQWVPVYTACGCSCLLGFVIALFTRDKNVRCVGFTNKACASLCDPCRRDLLKEDEEDEEA</sequence>
<dbReference type="AlphaFoldDB" id="A0A0R3UK95"/>
<keyword evidence="1" id="KW-1133">Transmembrane helix</keyword>